<feature type="transmembrane region" description="Helical" evidence="9">
    <location>
        <begin position="337"/>
        <end position="358"/>
    </location>
</feature>
<evidence type="ECO:0000256" key="2">
    <source>
        <dbReference type="ARBA" id="ARBA00022448"/>
    </source>
</evidence>
<comment type="function">
    <text evidence="9">Part of the Sec protein translocase complex. Interacts with the SecYEG preprotein conducting channel. SecDF uses the proton motive force (PMF) to complete protein translocation after the ATP-dependent function of SecA.</text>
</comment>
<keyword evidence="14" id="KW-1185">Reference proteome</keyword>
<dbReference type="Gene3D" id="1.20.1640.10">
    <property type="entry name" value="Multidrug efflux transporter AcrB transmembrane domain"/>
    <property type="match status" value="1"/>
</dbReference>
<organism evidence="13 14">
    <name type="scientific">Kroppenstedtia sanguinis</name>
    <dbReference type="NCBI Taxonomy" id="1380684"/>
    <lineage>
        <taxon>Bacteria</taxon>
        <taxon>Bacillati</taxon>
        <taxon>Bacillota</taxon>
        <taxon>Bacilli</taxon>
        <taxon>Bacillales</taxon>
        <taxon>Thermoactinomycetaceae</taxon>
        <taxon>Kroppenstedtia</taxon>
    </lineage>
</organism>
<evidence type="ECO:0000256" key="5">
    <source>
        <dbReference type="ARBA" id="ARBA00022927"/>
    </source>
</evidence>
<evidence type="ECO:0000256" key="7">
    <source>
        <dbReference type="ARBA" id="ARBA00023010"/>
    </source>
</evidence>
<dbReference type="PRINTS" id="PR00702">
    <property type="entry name" value="ACRIFLAVINRP"/>
</dbReference>
<keyword evidence="5 9" id="KW-0653">Protein transport</keyword>
<comment type="similarity">
    <text evidence="9">Belongs to the SecD/SecF family. SecD subfamily.</text>
</comment>
<protein>
    <recommendedName>
        <fullName evidence="9">Protein translocase subunit SecD</fullName>
    </recommendedName>
</protein>
<evidence type="ECO:0000256" key="4">
    <source>
        <dbReference type="ARBA" id="ARBA00022692"/>
    </source>
</evidence>
<dbReference type="NCBIfam" id="TIGR01129">
    <property type="entry name" value="secD"/>
    <property type="match status" value="1"/>
</dbReference>
<dbReference type="InterPro" id="IPR005791">
    <property type="entry name" value="SecD"/>
</dbReference>
<dbReference type="PANTHER" id="PTHR30081">
    <property type="entry name" value="PROTEIN-EXPORT MEMBRANE PROTEIN SEC"/>
    <property type="match status" value="1"/>
</dbReference>
<dbReference type="Pfam" id="PF22599">
    <property type="entry name" value="SecDF_P1_head"/>
    <property type="match status" value="1"/>
</dbReference>
<evidence type="ECO:0000259" key="12">
    <source>
        <dbReference type="Pfam" id="PF22599"/>
    </source>
</evidence>
<evidence type="ECO:0000256" key="8">
    <source>
        <dbReference type="ARBA" id="ARBA00023136"/>
    </source>
</evidence>
<evidence type="ECO:0000256" key="1">
    <source>
        <dbReference type="ARBA" id="ARBA00004651"/>
    </source>
</evidence>
<comment type="caution">
    <text evidence="13">The sequence shown here is derived from an EMBL/GenBank/DDBJ whole genome shotgun (WGS) entry which is preliminary data.</text>
</comment>
<dbReference type="RefSeq" id="WP_380163675.1">
    <property type="nucleotide sequence ID" value="NZ_JBHTNU010000004.1"/>
</dbReference>
<dbReference type="NCBIfam" id="TIGR00916">
    <property type="entry name" value="2A0604s01"/>
    <property type="match status" value="1"/>
</dbReference>
<gene>
    <name evidence="9 13" type="primary">secD</name>
    <name evidence="13" type="ORF">ACFQ4Y_06130</name>
</gene>
<dbReference type="Pfam" id="PF21760">
    <property type="entry name" value="SecD_1st"/>
    <property type="match status" value="1"/>
</dbReference>
<feature type="transmembrane region" description="Helical" evidence="9">
    <location>
        <begin position="370"/>
        <end position="393"/>
    </location>
</feature>
<evidence type="ECO:0000313" key="14">
    <source>
        <dbReference type="Proteomes" id="UP001597282"/>
    </source>
</evidence>
<dbReference type="InterPro" id="IPR022813">
    <property type="entry name" value="SecD/SecF_arch_bac"/>
</dbReference>
<keyword evidence="4 9" id="KW-0812">Transmembrane</keyword>
<keyword evidence="2 9" id="KW-0813">Transport</keyword>
<feature type="domain" description="SecDF P1 head subdomain" evidence="12">
    <location>
        <begin position="123"/>
        <end position="220"/>
    </location>
</feature>
<dbReference type="PANTHER" id="PTHR30081:SF1">
    <property type="entry name" value="PROTEIN TRANSLOCASE SUBUNIT SECD"/>
    <property type="match status" value="1"/>
</dbReference>
<feature type="domain" description="Protein translocase subunit SecDF P1" evidence="11">
    <location>
        <begin position="65"/>
        <end position="121"/>
    </location>
</feature>
<evidence type="ECO:0000259" key="10">
    <source>
        <dbReference type="Pfam" id="PF02355"/>
    </source>
</evidence>
<feature type="domain" description="Protein export membrane protein SecD/SecF C-terminal" evidence="10">
    <location>
        <begin position="221"/>
        <end position="388"/>
    </location>
</feature>
<evidence type="ECO:0000256" key="6">
    <source>
        <dbReference type="ARBA" id="ARBA00022989"/>
    </source>
</evidence>
<dbReference type="InterPro" id="IPR048634">
    <property type="entry name" value="SecD_SecF_C"/>
</dbReference>
<keyword evidence="7 9" id="KW-0811">Translocation</keyword>
<proteinExistence type="inferred from homology"/>
<evidence type="ECO:0000313" key="13">
    <source>
        <dbReference type="EMBL" id="MFD1426516.1"/>
    </source>
</evidence>
<feature type="transmembrane region" description="Helical" evidence="9">
    <location>
        <begin position="245"/>
        <end position="261"/>
    </location>
</feature>
<dbReference type="Proteomes" id="UP001597282">
    <property type="component" value="Unassembled WGS sequence"/>
</dbReference>
<dbReference type="HAMAP" id="MF_01463_B">
    <property type="entry name" value="SecD_B"/>
    <property type="match status" value="1"/>
</dbReference>
<evidence type="ECO:0000259" key="11">
    <source>
        <dbReference type="Pfam" id="PF21760"/>
    </source>
</evidence>
<comment type="subcellular location">
    <subcellularLocation>
        <location evidence="1 9">Cell membrane</location>
        <topology evidence="1 9">Multi-pass membrane protein</topology>
    </subcellularLocation>
</comment>
<keyword evidence="8 9" id="KW-0472">Membrane</keyword>
<keyword evidence="6 9" id="KW-1133">Transmembrane helix</keyword>
<dbReference type="InterPro" id="IPR048631">
    <property type="entry name" value="SecD_1st"/>
</dbReference>
<accession>A0ABW4C8M0</accession>
<dbReference type="SUPFAM" id="SSF82866">
    <property type="entry name" value="Multidrug efflux transporter AcrB transmembrane domain"/>
    <property type="match status" value="1"/>
</dbReference>
<dbReference type="Pfam" id="PF02355">
    <property type="entry name" value="SecD_SecF_C"/>
    <property type="match status" value="1"/>
</dbReference>
<dbReference type="InterPro" id="IPR001036">
    <property type="entry name" value="Acrflvin-R"/>
</dbReference>
<feature type="transmembrane region" description="Helical" evidence="9">
    <location>
        <begin position="266"/>
        <end position="288"/>
    </location>
</feature>
<dbReference type="InterPro" id="IPR054384">
    <property type="entry name" value="SecDF_P1_head"/>
</dbReference>
<comment type="subunit">
    <text evidence="9">Forms a complex with SecF. Part of the essential Sec protein translocation apparatus which comprises SecA, SecYEG and auxiliary proteins SecDF. Other proteins may also be involved.</text>
</comment>
<name>A0ABW4C8M0_9BACL</name>
<dbReference type="InterPro" id="IPR055344">
    <property type="entry name" value="SecD_SecF_C_bact"/>
</dbReference>
<evidence type="ECO:0000256" key="3">
    <source>
        <dbReference type="ARBA" id="ARBA00022475"/>
    </source>
</evidence>
<dbReference type="EMBL" id="JBHTNU010000004">
    <property type="protein sequence ID" value="MFD1426516.1"/>
    <property type="molecule type" value="Genomic_DNA"/>
</dbReference>
<sequence length="414" mass="45157">MRVRKGKVIIFSLLVVAILVIVALTGKQVANRITLGLDLQGGFEVLYEAKPLDKGQKITASTMGDAAQALSRRIDVLGVSEPQITVEGNDRLRVQLAGVTDPDKAREILGKPAVLTFRAPDGKKVLMRGTDLKEGGASQDYNENGQPVVSVKFKDPKKFAKYTKEYLGQPMPIYLDQEQLSDPPVIRDVITGGNAQISGNFTTEKAKELADLLNAGALPVNLKEKQSFAVDSTLGKESLMKSLEASFYALLIIFIFMIGYYRLPGLVAVITLISYGYLVLLIFSLLHVTLTLPGIAAFILGVGMAVDANILMYERIKDEIRHGKSVPSAFKYGSRRSFLTIFDANITTVIAAGVLFYFGTSAVRGFSVSLITGIIVSFLTAVGFSRILLNLLVKSNMFRHPKWFGVKEGEIGEL</sequence>
<feature type="transmembrane region" description="Helical" evidence="9">
    <location>
        <begin position="294"/>
        <end position="316"/>
    </location>
</feature>
<dbReference type="Gene3D" id="3.30.70.3400">
    <property type="match status" value="1"/>
</dbReference>
<reference evidence="14" key="1">
    <citation type="journal article" date="2019" name="Int. J. Syst. Evol. Microbiol.">
        <title>The Global Catalogue of Microorganisms (GCM) 10K type strain sequencing project: providing services to taxonomists for standard genome sequencing and annotation.</title>
        <authorList>
            <consortium name="The Broad Institute Genomics Platform"/>
            <consortium name="The Broad Institute Genome Sequencing Center for Infectious Disease"/>
            <person name="Wu L."/>
            <person name="Ma J."/>
        </authorList>
    </citation>
    <scope>NUCLEOTIDE SEQUENCE [LARGE SCALE GENOMIC DNA]</scope>
    <source>
        <strain evidence="14">S1</strain>
    </source>
</reference>
<comment type="caution">
    <text evidence="9">Lacks conserved residue(s) required for the propagation of feature annotation.</text>
</comment>
<keyword evidence="3 9" id="KW-1003">Cell membrane</keyword>
<evidence type="ECO:0000256" key="9">
    <source>
        <dbReference type="HAMAP-Rule" id="MF_01463"/>
    </source>
</evidence>
<dbReference type="Gene3D" id="3.30.1360.200">
    <property type="match status" value="1"/>
</dbReference>